<dbReference type="InterPro" id="IPR056546">
    <property type="entry name" value="MreB_MamK-like"/>
</dbReference>
<name>A0A2M8LC25_9BACT</name>
<keyword evidence="4 6" id="KW-0133">Cell shape</keyword>
<evidence type="ECO:0000256" key="3">
    <source>
        <dbReference type="ARBA" id="ARBA00022840"/>
    </source>
</evidence>
<keyword evidence="1 6" id="KW-0963">Cytoplasm</keyword>
<evidence type="ECO:0000313" key="7">
    <source>
        <dbReference type="EMBL" id="PJE74111.1"/>
    </source>
</evidence>
<sequence>MQRLLEKLYKAFSHDIGIDLGTANTLVYMKGQGIVINEPSVVAINQKTGRVVAVGSQAKDMLGRTPGHIQAVRPLVDGVISDFEVAEEMIVYLLNKAQKDTKKFFGPRVIVGIPAGVTNVEARAVRDATKNAGAREVHVVEQPMAAAIGIGLPIHEPAGNMVIDIGGGTTDVAVISLGGVVRSKSLKIAGDRLNSDIISYIRNEFKILVGEKTAEDVKMSIGVVVPDNQPHEAAIRGRDLVTGLPREVVITDADIREAVSQSIDNLIESVKEVLETTPPEILADVMHRGVYLVGGGALIRGLDVLVEEHAKIPVHIADDPLTAVARGTGIILEDLEKYFDVLIESEDDLPKAQ</sequence>
<keyword evidence="3 6" id="KW-0067">ATP-binding</keyword>
<comment type="subunit">
    <text evidence="6">Forms polymers.</text>
</comment>
<accession>A0A2M8LC25</accession>
<feature type="binding site" evidence="6">
    <location>
        <begin position="22"/>
        <end position="24"/>
    </location>
    <ligand>
        <name>ATP</name>
        <dbReference type="ChEBI" id="CHEBI:30616"/>
    </ligand>
</feature>
<evidence type="ECO:0000256" key="2">
    <source>
        <dbReference type="ARBA" id="ARBA00022741"/>
    </source>
</evidence>
<dbReference type="SUPFAM" id="SSF53067">
    <property type="entry name" value="Actin-like ATPase domain"/>
    <property type="match status" value="2"/>
</dbReference>
<evidence type="ECO:0000256" key="5">
    <source>
        <dbReference type="ARBA" id="ARBA00023458"/>
    </source>
</evidence>
<dbReference type="EMBL" id="PFEQ01000013">
    <property type="protein sequence ID" value="PJE74111.1"/>
    <property type="molecule type" value="Genomic_DNA"/>
</dbReference>
<dbReference type="PANTHER" id="PTHR42749">
    <property type="entry name" value="CELL SHAPE-DETERMINING PROTEIN MREB"/>
    <property type="match status" value="1"/>
</dbReference>
<dbReference type="NCBIfam" id="TIGR00904">
    <property type="entry name" value="mreB"/>
    <property type="match status" value="1"/>
</dbReference>
<dbReference type="Gene3D" id="3.30.420.40">
    <property type="match status" value="2"/>
</dbReference>
<dbReference type="PRINTS" id="PR01652">
    <property type="entry name" value="SHAPEPROTEIN"/>
</dbReference>
<feature type="binding site" evidence="6">
    <location>
        <begin position="167"/>
        <end position="169"/>
    </location>
    <ligand>
        <name>ATP</name>
        <dbReference type="ChEBI" id="CHEBI:30616"/>
    </ligand>
</feature>
<dbReference type="Pfam" id="PF06723">
    <property type="entry name" value="MreB_Mbl"/>
    <property type="match status" value="1"/>
</dbReference>
<dbReference type="InterPro" id="IPR043129">
    <property type="entry name" value="ATPase_NBD"/>
</dbReference>
<comment type="subcellular location">
    <subcellularLocation>
        <location evidence="6">Cytoplasm</location>
    </subcellularLocation>
    <text evidence="6">Membrane-associated.</text>
</comment>
<dbReference type="CDD" id="cd10225">
    <property type="entry name" value="ASKHA_NBD_MreB-like"/>
    <property type="match status" value="1"/>
</dbReference>
<feature type="binding site" evidence="6">
    <location>
        <begin position="215"/>
        <end position="218"/>
    </location>
    <ligand>
        <name>ATP</name>
        <dbReference type="ChEBI" id="CHEBI:30616"/>
    </ligand>
</feature>
<evidence type="ECO:0000256" key="4">
    <source>
        <dbReference type="ARBA" id="ARBA00022960"/>
    </source>
</evidence>
<protein>
    <recommendedName>
        <fullName evidence="6">Cell shape-determining protein MreB</fullName>
    </recommendedName>
</protein>
<dbReference type="NCBIfam" id="NF010539">
    <property type="entry name" value="PRK13927.1"/>
    <property type="match status" value="1"/>
</dbReference>
<evidence type="ECO:0000313" key="8">
    <source>
        <dbReference type="Proteomes" id="UP000228700"/>
    </source>
</evidence>
<dbReference type="HAMAP" id="MF_02207">
    <property type="entry name" value="MreB"/>
    <property type="match status" value="1"/>
</dbReference>
<dbReference type="GO" id="GO:0008360">
    <property type="term" value="P:regulation of cell shape"/>
    <property type="evidence" value="ECO:0007669"/>
    <property type="project" value="UniProtKB-UniRule"/>
</dbReference>
<dbReference type="GO" id="GO:0000902">
    <property type="term" value="P:cell morphogenesis"/>
    <property type="evidence" value="ECO:0007669"/>
    <property type="project" value="InterPro"/>
</dbReference>
<dbReference type="GO" id="GO:0005737">
    <property type="term" value="C:cytoplasm"/>
    <property type="evidence" value="ECO:0007669"/>
    <property type="project" value="UniProtKB-SubCell"/>
</dbReference>
<comment type="caution">
    <text evidence="7">The sequence shown here is derived from an EMBL/GenBank/DDBJ whole genome shotgun (WGS) entry which is preliminary data.</text>
</comment>
<dbReference type="PANTHER" id="PTHR42749:SF1">
    <property type="entry name" value="CELL SHAPE-DETERMINING PROTEIN MREB"/>
    <property type="match status" value="1"/>
</dbReference>
<proteinExistence type="inferred from homology"/>
<feature type="binding site" evidence="6">
    <location>
        <begin position="295"/>
        <end position="298"/>
    </location>
    <ligand>
        <name>ATP</name>
        <dbReference type="ChEBI" id="CHEBI:30616"/>
    </ligand>
</feature>
<keyword evidence="2 6" id="KW-0547">Nucleotide-binding</keyword>
<evidence type="ECO:0000256" key="6">
    <source>
        <dbReference type="HAMAP-Rule" id="MF_02207"/>
    </source>
</evidence>
<dbReference type="InterPro" id="IPR004753">
    <property type="entry name" value="MreB"/>
</dbReference>
<organism evidence="7 8">
    <name type="scientific">Candidatus Taylorbacteria bacterium CG10_big_fil_rev_8_21_14_0_10_41_48</name>
    <dbReference type="NCBI Taxonomy" id="1975024"/>
    <lineage>
        <taxon>Bacteria</taxon>
        <taxon>Candidatus Tayloriibacteriota</taxon>
    </lineage>
</organism>
<evidence type="ECO:0000256" key="1">
    <source>
        <dbReference type="ARBA" id="ARBA00022490"/>
    </source>
</evidence>
<dbReference type="AlphaFoldDB" id="A0A2M8LC25"/>
<gene>
    <name evidence="6" type="primary">mreB</name>
    <name evidence="7" type="ORF">COV01_03200</name>
</gene>
<dbReference type="Proteomes" id="UP000228700">
    <property type="component" value="Unassembled WGS sequence"/>
</dbReference>
<comment type="similarity">
    <text evidence="5 6">Belongs to the FtsA/MreB family.</text>
</comment>
<reference evidence="8" key="1">
    <citation type="submission" date="2017-09" db="EMBL/GenBank/DDBJ databases">
        <title>Depth-based differentiation of microbial function through sediment-hosted aquifers and enrichment of novel symbionts in the deep terrestrial subsurface.</title>
        <authorList>
            <person name="Probst A.J."/>
            <person name="Ladd B."/>
            <person name="Jarett J.K."/>
            <person name="Geller-Mcgrath D.E."/>
            <person name="Sieber C.M.K."/>
            <person name="Emerson J.B."/>
            <person name="Anantharaman K."/>
            <person name="Thomas B.C."/>
            <person name="Malmstrom R."/>
            <person name="Stieglmeier M."/>
            <person name="Klingl A."/>
            <person name="Woyke T."/>
            <person name="Ryan C.M."/>
            <person name="Banfield J.F."/>
        </authorList>
    </citation>
    <scope>NUCLEOTIDE SEQUENCE [LARGE SCALE GENOMIC DNA]</scope>
</reference>
<comment type="function">
    <text evidence="6">Forms membrane-associated dynamic filaments that are essential for cell shape determination. Acts by regulating cell wall synthesis and cell elongation, and thus cell shape. A feedback loop between cell geometry and MreB localization may maintain elongated cell shape by targeting cell wall growth to regions of negative cell wall curvature.</text>
</comment>
<dbReference type="GO" id="GO:0005524">
    <property type="term" value="F:ATP binding"/>
    <property type="evidence" value="ECO:0007669"/>
    <property type="project" value="UniProtKB-KW"/>
</dbReference>